<dbReference type="GO" id="GO:1990281">
    <property type="term" value="C:efflux pump complex"/>
    <property type="evidence" value="ECO:0007669"/>
    <property type="project" value="TreeGrafter"/>
</dbReference>
<accession>A0A381IKW5</accession>
<dbReference type="InterPro" id="IPR058792">
    <property type="entry name" value="Beta-barrel_RND_2"/>
</dbReference>
<keyword evidence="2" id="KW-0175">Coiled coil</keyword>
<feature type="signal peptide" evidence="3">
    <location>
        <begin position="1"/>
        <end position="21"/>
    </location>
</feature>
<evidence type="ECO:0000256" key="2">
    <source>
        <dbReference type="SAM" id="Coils"/>
    </source>
</evidence>
<dbReference type="Proteomes" id="UP000254701">
    <property type="component" value="Unassembled WGS sequence"/>
</dbReference>
<gene>
    <name evidence="6" type="primary">cusB</name>
    <name evidence="6" type="ORF">NCTC10684_04959</name>
</gene>
<dbReference type="InterPro" id="IPR058647">
    <property type="entry name" value="BSH_CzcB-like"/>
</dbReference>
<evidence type="ECO:0000313" key="6">
    <source>
        <dbReference type="EMBL" id="SUY28054.1"/>
    </source>
</evidence>
<dbReference type="InterPro" id="IPR006143">
    <property type="entry name" value="RND_pump_MFP"/>
</dbReference>
<comment type="similarity">
    <text evidence="1">Belongs to the membrane fusion protein (MFP) (TC 8.A.1) family.</text>
</comment>
<evidence type="ECO:0000259" key="4">
    <source>
        <dbReference type="Pfam" id="PF25954"/>
    </source>
</evidence>
<dbReference type="Pfam" id="PF25973">
    <property type="entry name" value="BSH_CzcB"/>
    <property type="match status" value="1"/>
</dbReference>
<evidence type="ECO:0000313" key="7">
    <source>
        <dbReference type="Proteomes" id="UP000254701"/>
    </source>
</evidence>
<protein>
    <submittedName>
        <fullName evidence="6">Cation efflux system protein CusB</fullName>
    </submittedName>
</protein>
<keyword evidence="3" id="KW-0732">Signal</keyword>
<dbReference type="Gene3D" id="2.40.30.170">
    <property type="match status" value="1"/>
</dbReference>
<dbReference type="NCBIfam" id="TIGR01730">
    <property type="entry name" value="RND_mfp"/>
    <property type="match status" value="1"/>
</dbReference>
<dbReference type="GO" id="GO:0015562">
    <property type="term" value="F:efflux transmembrane transporter activity"/>
    <property type="evidence" value="ECO:0007669"/>
    <property type="project" value="TreeGrafter"/>
</dbReference>
<dbReference type="AlphaFoldDB" id="A0A381IKW5"/>
<dbReference type="Gene3D" id="1.10.287.470">
    <property type="entry name" value="Helix hairpin bin"/>
    <property type="match status" value="1"/>
</dbReference>
<name>A0A381IKW5_AMIAI</name>
<feature type="chain" id="PRO_5016830222" evidence="3">
    <location>
        <begin position="22"/>
        <end position="273"/>
    </location>
</feature>
<feature type="coiled-coil region" evidence="2">
    <location>
        <begin position="63"/>
        <end position="108"/>
    </location>
</feature>
<dbReference type="RefSeq" id="WP_165915995.1">
    <property type="nucleotide sequence ID" value="NZ_BAAAVY010000001.1"/>
</dbReference>
<evidence type="ECO:0000256" key="3">
    <source>
        <dbReference type="SAM" id="SignalP"/>
    </source>
</evidence>
<proteinExistence type="inferred from homology"/>
<evidence type="ECO:0000259" key="5">
    <source>
        <dbReference type="Pfam" id="PF25973"/>
    </source>
</evidence>
<organism evidence="6 7">
    <name type="scientific">Aminobacter aminovorans</name>
    <name type="common">Chelatobacter heintzii</name>
    <dbReference type="NCBI Taxonomy" id="83263"/>
    <lineage>
        <taxon>Bacteria</taxon>
        <taxon>Pseudomonadati</taxon>
        <taxon>Pseudomonadota</taxon>
        <taxon>Alphaproteobacteria</taxon>
        <taxon>Hyphomicrobiales</taxon>
        <taxon>Phyllobacteriaceae</taxon>
        <taxon>Aminobacter</taxon>
    </lineage>
</organism>
<dbReference type="SUPFAM" id="SSF111369">
    <property type="entry name" value="HlyD-like secretion proteins"/>
    <property type="match status" value="1"/>
</dbReference>
<sequence length="273" mass="29211">MKPTLAAASLFAVLLVSAAHAEPQVFDCVAEPAQRVAIGSPVTGLLASVRVGRGDEVKRGDELARLESTVEEANVSLATAQANARESLESQRTRLELAEANLERSLKLLNSGAVTQSKIDELQAIVAIARRDLVTEELRLRLAAIELDRQKSLLARQSIKSPVDGVVVEQSLRAGEFVRQDSAIMTIAQTDPLHVEAYVPTTLWGKIVKGSRGTVSLDHPANTRIEAEVTVVDRIFDAASGTFSIRLALPNADASIPAGQRCKVSFDTTVAGQ</sequence>
<dbReference type="Gene3D" id="2.40.50.100">
    <property type="match status" value="1"/>
</dbReference>
<dbReference type="Pfam" id="PF25954">
    <property type="entry name" value="Beta-barrel_RND_2"/>
    <property type="match status" value="1"/>
</dbReference>
<reference evidence="6 7" key="1">
    <citation type="submission" date="2018-06" db="EMBL/GenBank/DDBJ databases">
        <authorList>
            <consortium name="Pathogen Informatics"/>
            <person name="Doyle S."/>
        </authorList>
    </citation>
    <scope>NUCLEOTIDE SEQUENCE [LARGE SCALE GENOMIC DNA]</scope>
    <source>
        <strain evidence="6 7">NCTC10684</strain>
    </source>
</reference>
<feature type="domain" description="CzcB-like barrel-sandwich hybrid" evidence="5">
    <location>
        <begin position="37"/>
        <end position="188"/>
    </location>
</feature>
<feature type="domain" description="CusB-like beta-barrel" evidence="4">
    <location>
        <begin position="195"/>
        <end position="268"/>
    </location>
</feature>
<dbReference type="EMBL" id="UFSM01000002">
    <property type="protein sequence ID" value="SUY28054.1"/>
    <property type="molecule type" value="Genomic_DNA"/>
</dbReference>
<dbReference type="PANTHER" id="PTHR30469">
    <property type="entry name" value="MULTIDRUG RESISTANCE PROTEIN MDTA"/>
    <property type="match status" value="1"/>
</dbReference>
<dbReference type="PANTHER" id="PTHR30469:SF15">
    <property type="entry name" value="HLYD FAMILY OF SECRETION PROTEINS"/>
    <property type="match status" value="1"/>
</dbReference>
<evidence type="ECO:0000256" key="1">
    <source>
        <dbReference type="ARBA" id="ARBA00009477"/>
    </source>
</evidence>